<organism evidence="2 3">
    <name type="scientific">Phaseolus angularis</name>
    <name type="common">Azuki bean</name>
    <name type="synonym">Vigna angularis</name>
    <dbReference type="NCBI Taxonomy" id="3914"/>
    <lineage>
        <taxon>Eukaryota</taxon>
        <taxon>Viridiplantae</taxon>
        <taxon>Streptophyta</taxon>
        <taxon>Embryophyta</taxon>
        <taxon>Tracheophyta</taxon>
        <taxon>Spermatophyta</taxon>
        <taxon>Magnoliopsida</taxon>
        <taxon>eudicotyledons</taxon>
        <taxon>Gunneridae</taxon>
        <taxon>Pentapetalae</taxon>
        <taxon>rosids</taxon>
        <taxon>fabids</taxon>
        <taxon>Fabales</taxon>
        <taxon>Fabaceae</taxon>
        <taxon>Papilionoideae</taxon>
        <taxon>50 kb inversion clade</taxon>
        <taxon>NPAAA clade</taxon>
        <taxon>indigoferoid/millettioid clade</taxon>
        <taxon>Phaseoleae</taxon>
        <taxon>Vigna</taxon>
    </lineage>
</organism>
<feature type="region of interest" description="Disordered" evidence="1">
    <location>
        <begin position="67"/>
        <end position="93"/>
    </location>
</feature>
<protein>
    <submittedName>
        <fullName evidence="2">Uncharacterized protein</fullName>
    </submittedName>
</protein>
<evidence type="ECO:0000313" key="3">
    <source>
        <dbReference type="Proteomes" id="UP000053144"/>
    </source>
</evidence>
<evidence type="ECO:0000313" key="2">
    <source>
        <dbReference type="EMBL" id="KOM57520.1"/>
    </source>
</evidence>
<name>A0A0L9VR36_PHAAN</name>
<proteinExistence type="predicted"/>
<evidence type="ECO:0000256" key="1">
    <source>
        <dbReference type="SAM" id="MobiDB-lite"/>
    </source>
</evidence>
<dbReference type="EMBL" id="CM003381">
    <property type="protein sequence ID" value="KOM57520.1"/>
    <property type="molecule type" value="Genomic_DNA"/>
</dbReference>
<sequence length="93" mass="10707">MNMEAIRTRSKKTSEPLLEGLDESRWRRRIHTSRELFRPPEDLIQPSPQGSHLSIEEMENNNVRRTLADDTNGVGPKHFNSIARPRVNATDNS</sequence>
<dbReference type="Proteomes" id="UP000053144">
    <property type="component" value="Chromosome 11"/>
</dbReference>
<gene>
    <name evidence="2" type="ORF">LR48_Vigan11g055300</name>
</gene>
<dbReference type="Gramene" id="KOM57520">
    <property type="protein sequence ID" value="KOM57520"/>
    <property type="gene ID" value="LR48_Vigan11g055300"/>
</dbReference>
<accession>A0A0L9VR36</accession>
<reference evidence="3" key="1">
    <citation type="journal article" date="2015" name="Proc. Natl. Acad. Sci. U.S.A.">
        <title>Genome sequencing of adzuki bean (Vigna angularis) provides insight into high starch and low fat accumulation and domestication.</title>
        <authorList>
            <person name="Yang K."/>
            <person name="Tian Z."/>
            <person name="Chen C."/>
            <person name="Luo L."/>
            <person name="Zhao B."/>
            <person name="Wang Z."/>
            <person name="Yu L."/>
            <person name="Li Y."/>
            <person name="Sun Y."/>
            <person name="Li W."/>
            <person name="Chen Y."/>
            <person name="Li Y."/>
            <person name="Zhang Y."/>
            <person name="Ai D."/>
            <person name="Zhao J."/>
            <person name="Shang C."/>
            <person name="Ma Y."/>
            <person name="Wu B."/>
            <person name="Wang M."/>
            <person name="Gao L."/>
            <person name="Sun D."/>
            <person name="Zhang P."/>
            <person name="Guo F."/>
            <person name="Wang W."/>
            <person name="Li Y."/>
            <person name="Wang J."/>
            <person name="Varshney R.K."/>
            <person name="Wang J."/>
            <person name="Ling H.Q."/>
            <person name="Wan P."/>
        </authorList>
    </citation>
    <scope>NUCLEOTIDE SEQUENCE</scope>
    <source>
        <strain evidence="3">cv. Jingnong 6</strain>
    </source>
</reference>
<dbReference type="AlphaFoldDB" id="A0A0L9VR36"/>